<comment type="caution">
    <text evidence="7">The sequence shown here is derived from an EMBL/GenBank/DDBJ whole genome shotgun (WGS) entry which is preliminary data.</text>
</comment>
<dbReference type="GO" id="GO:0005814">
    <property type="term" value="C:centriole"/>
    <property type="evidence" value="ECO:0007669"/>
    <property type="project" value="UniProtKB-SubCell"/>
</dbReference>
<feature type="compositionally biased region" description="Low complexity" evidence="6">
    <location>
        <begin position="458"/>
        <end position="472"/>
    </location>
</feature>
<dbReference type="Gene3D" id="1.10.287.1490">
    <property type="match status" value="1"/>
</dbReference>
<evidence type="ECO:0008006" key="9">
    <source>
        <dbReference type="Google" id="ProtNLM"/>
    </source>
</evidence>
<organism evidence="7 8">
    <name type="scientific">Owenia fusiformis</name>
    <name type="common">Polychaete worm</name>
    <dbReference type="NCBI Taxonomy" id="6347"/>
    <lineage>
        <taxon>Eukaryota</taxon>
        <taxon>Metazoa</taxon>
        <taxon>Spiralia</taxon>
        <taxon>Lophotrochozoa</taxon>
        <taxon>Annelida</taxon>
        <taxon>Polychaeta</taxon>
        <taxon>Sedentaria</taxon>
        <taxon>Canalipalpata</taxon>
        <taxon>Sabellida</taxon>
        <taxon>Oweniida</taxon>
        <taxon>Oweniidae</taxon>
        <taxon>Owenia</taxon>
    </lineage>
</organism>
<feature type="region of interest" description="Disordered" evidence="6">
    <location>
        <begin position="1156"/>
        <end position="1220"/>
    </location>
</feature>
<dbReference type="AlphaFoldDB" id="A0A8S4Q9I7"/>
<dbReference type="SUPFAM" id="SSF90257">
    <property type="entry name" value="Myosin rod fragments"/>
    <property type="match status" value="1"/>
</dbReference>
<sequence>MFRPRRAKAECRWHRKNLLHCAKDSTKSLKRAKLETVRPKETKDFTAAVDPYKSDNAKLVKENNQLHVQLIKKTEESDATIRDLKESLRKLEHDSADLRFLNNQYVHKIRAIKQESKAKTEKILQLQEKNFQAVVQTPGGRKKSIPFRRQRMETDCLLPPSTTPSPPLPQADDPYVADLLQVADNRIAELESQVARIVDEKTAIEKKVSMFRKQVEARDAEVDRLGRMLDGGRPYDVVALEARNRANERLISQLNIQIDYLQQKNREVEHRLSEAEIYEREALDKSVNFESKARQLEDELQDVDLLASRLKTDKNAALRVADHELDEAKVELEKSRQELEDMDVQVAQLRAERDRLLNEQIDLKSNLNTKTADNQRMDDLVDKMQADKKRLSSRVNKLTSNERELVLEIERLKNKAAPKRKGGKSINRLDSFIKGLEEERDYWREEVDALQKLLRLHGPGSSPMRSRSPSRSKVSTPAGTPSKSERKTAAHYETIMRVLEDERDHYKREYELLRALRHSRPNSPVRSRSPSLREMSVADETELLRVTRERDELQSMLSKFERHMAEIQTNVKVLTNERDKVNTMYEEAKLELQRMRRDVVRSPKSPKVSLAAQAVLRRVEHERDDAIADLRRMTTERDTLREKLKIATESHLSDRARLEQKIEDLERTIQAVEAERNDLNIRIAALKDKGDRMEDHIKEQVITLGETQDDASQQKAAATQMRLLAEQAETSLMDNRRQLIAKEGDLRAVEERAAQLEVRLAELMRHGKVKDDEIATLRGTISALDREKDALQIAVDDKAERNVDLEDTVLERDKLLSDFKINTSDLEAQINHLQETIGNKEREIRSLRRQLDSSTEELTETSRGRDVAVRENRRLQDDLGTMTRENQNLNADLDDVINEREDLKAQVQDYMIEVKRVEELLAAKEQERSDLLEQYRLLTSEAETYQTQSHQLESEGSNLRLEVMTRESEIRRQREKIDSLEREIQEHMQANRAYEVQVSDLTHSVASLEERVRQLDNDKISTQQDLAAVRDLCAKVESTKDNLARQLSSKSMDNEQIQTLLDDMKREVEILRSQVGSERTNVKSLEQILQTNREKEFQTSLSSQEKNAEIQLLRDRLQLNDSKMESLNREISTLRSRNIEQDAEIDRLRRDLTNERFERERTSQQLRRLGNTPPTDSGRASRSTRISATSSRSSMSPTRRTRSPDRSYSRTSSRAENGHL</sequence>
<gene>
    <name evidence="7" type="ORF">OFUS_LOCUS26464</name>
</gene>
<dbReference type="CDD" id="cd22292">
    <property type="entry name" value="cc_Cep135_MBD"/>
    <property type="match status" value="1"/>
</dbReference>
<accession>A0A8S4Q9I7</accession>
<evidence type="ECO:0000313" key="7">
    <source>
        <dbReference type="EMBL" id="CAH1802818.1"/>
    </source>
</evidence>
<keyword evidence="3" id="KW-0206">Cytoskeleton</keyword>
<keyword evidence="5" id="KW-0175">Coiled coil</keyword>
<evidence type="ECO:0000256" key="4">
    <source>
        <dbReference type="ARBA" id="ARBA00038123"/>
    </source>
</evidence>
<comment type="subcellular location">
    <subcellularLocation>
        <location evidence="1">Cytoplasm</location>
        <location evidence="1">Cytoskeleton</location>
        <location evidence="1">Microtubule organizing center</location>
        <location evidence="1">Centrosome</location>
        <location evidence="1">Centriole</location>
    </subcellularLocation>
</comment>
<dbReference type="PANTHER" id="PTHR20544:SF0">
    <property type="entry name" value="NUCLEOPROTEIN TPR_MLP1 DOMAIN-CONTAINING PROTEIN"/>
    <property type="match status" value="1"/>
</dbReference>
<name>A0A8S4Q9I7_OWEFU</name>
<feature type="coiled-coil region" evidence="5">
    <location>
        <begin position="180"/>
        <end position="207"/>
    </location>
</feature>
<feature type="coiled-coil region" evidence="5">
    <location>
        <begin position="739"/>
        <end position="1025"/>
    </location>
</feature>
<feature type="coiled-coil region" evidence="5">
    <location>
        <begin position="251"/>
        <end position="453"/>
    </location>
</feature>
<dbReference type="Gene3D" id="1.10.287.2610">
    <property type="match status" value="1"/>
</dbReference>
<keyword evidence="8" id="KW-1185">Reference proteome</keyword>
<reference evidence="7" key="1">
    <citation type="submission" date="2022-03" db="EMBL/GenBank/DDBJ databases">
        <authorList>
            <person name="Martin C."/>
        </authorList>
    </citation>
    <scope>NUCLEOTIDE SEQUENCE</scope>
</reference>
<feature type="region of interest" description="Disordered" evidence="6">
    <location>
        <begin position="455"/>
        <end position="488"/>
    </location>
</feature>
<dbReference type="Proteomes" id="UP000749559">
    <property type="component" value="Unassembled WGS sequence"/>
</dbReference>
<feature type="compositionally biased region" description="Polar residues" evidence="6">
    <location>
        <begin position="473"/>
        <end position="482"/>
    </location>
</feature>
<dbReference type="InterPro" id="IPR051877">
    <property type="entry name" value="Centriole_BasalBody_StrucProt"/>
</dbReference>
<evidence type="ECO:0000256" key="6">
    <source>
        <dbReference type="SAM" id="MobiDB-lite"/>
    </source>
</evidence>
<dbReference type="OrthoDB" id="10254663at2759"/>
<evidence type="ECO:0000256" key="3">
    <source>
        <dbReference type="ARBA" id="ARBA00023212"/>
    </source>
</evidence>
<evidence type="ECO:0000256" key="2">
    <source>
        <dbReference type="ARBA" id="ARBA00022490"/>
    </source>
</evidence>
<evidence type="ECO:0000313" key="8">
    <source>
        <dbReference type="Proteomes" id="UP000749559"/>
    </source>
</evidence>
<comment type="similarity">
    <text evidence="4">Belongs to the CEP135/TSGA10 family.</text>
</comment>
<dbReference type="EMBL" id="CAIIXF020000124">
    <property type="protein sequence ID" value="CAH1802818.1"/>
    <property type="molecule type" value="Genomic_DNA"/>
</dbReference>
<dbReference type="SUPFAM" id="SSF57997">
    <property type="entry name" value="Tropomyosin"/>
    <property type="match status" value="1"/>
</dbReference>
<evidence type="ECO:0000256" key="1">
    <source>
        <dbReference type="ARBA" id="ARBA00004114"/>
    </source>
</evidence>
<feature type="coiled-coil region" evidence="5">
    <location>
        <begin position="489"/>
        <end position="516"/>
    </location>
</feature>
<keyword evidence="2" id="KW-0963">Cytoplasm</keyword>
<feature type="compositionally biased region" description="Low complexity" evidence="6">
    <location>
        <begin position="1177"/>
        <end position="1198"/>
    </location>
</feature>
<proteinExistence type="inferred from homology"/>
<feature type="coiled-coil region" evidence="5">
    <location>
        <begin position="1054"/>
        <end position="1081"/>
    </location>
</feature>
<evidence type="ECO:0000256" key="5">
    <source>
        <dbReference type="SAM" id="Coils"/>
    </source>
</evidence>
<feature type="coiled-coil region" evidence="5">
    <location>
        <begin position="550"/>
        <end position="689"/>
    </location>
</feature>
<feature type="coiled-coil region" evidence="5">
    <location>
        <begin position="74"/>
        <end position="129"/>
    </location>
</feature>
<dbReference type="PANTHER" id="PTHR20544">
    <property type="entry name" value="CENTROSOMAL PROTEIN CEP135"/>
    <property type="match status" value="1"/>
</dbReference>
<protein>
    <recommendedName>
        <fullName evidence="9">Centrosomal protein of 135 kDa</fullName>
    </recommendedName>
</protein>